<dbReference type="Gene3D" id="3.40.50.2020">
    <property type="match status" value="1"/>
</dbReference>
<dbReference type="GO" id="GO:0006168">
    <property type="term" value="P:adenine salvage"/>
    <property type="evidence" value="ECO:0007669"/>
    <property type="project" value="InterPro"/>
</dbReference>
<keyword evidence="15" id="KW-1185">Reference proteome</keyword>
<dbReference type="InterPro" id="IPR000836">
    <property type="entry name" value="PRTase_dom"/>
</dbReference>
<dbReference type="PANTHER" id="PTHR32315">
    <property type="entry name" value="ADENINE PHOSPHORIBOSYLTRANSFERASE"/>
    <property type="match status" value="1"/>
</dbReference>
<gene>
    <name evidence="12" type="primary">apt</name>
    <name evidence="14" type="ORF">SAMN02949497_3339</name>
</gene>
<dbReference type="GO" id="GO:0044209">
    <property type="term" value="P:AMP salvage"/>
    <property type="evidence" value="ECO:0007669"/>
    <property type="project" value="UniProtKB-UniRule"/>
</dbReference>
<comment type="subunit">
    <text evidence="6 12">Homodimer.</text>
</comment>
<comment type="similarity">
    <text evidence="5 12">Belongs to the purine/pyrimidine phosphoribosyltransferase family.</text>
</comment>
<evidence type="ECO:0000256" key="1">
    <source>
        <dbReference type="ARBA" id="ARBA00000868"/>
    </source>
</evidence>
<dbReference type="FunFam" id="3.40.50.2020:FF:000004">
    <property type="entry name" value="Adenine phosphoribosyltransferase"/>
    <property type="match status" value="1"/>
</dbReference>
<dbReference type="RefSeq" id="WP_085214625.1">
    <property type="nucleotide sequence ID" value="NZ_FXAM01000001.1"/>
</dbReference>
<keyword evidence="10 12" id="KW-0808">Transferase</keyword>
<dbReference type="PANTHER" id="PTHR32315:SF3">
    <property type="entry name" value="ADENINE PHOSPHORIBOSYLTRANSFERASE"/>
    <property type="match status" value="1"/>
</dbReference>
<keyword evidence="8 12" id="KW-0963">Cytoplasm</keyword>
<evidence type="ECO:0000256" key="7">
    <source>
        <dbReference type="ARBA" id="ARBA00011893"/>
    </source>
</evidence>
<keyword evidence="9 12" id="KW-0328">Glycosyltransferase</keyword>
<protein>
    <recommendedName>
        <fullName evidence="7 12">Adenine phosphoribosyltransferase</fullName>
        <shortName evidence="12">APRT</shortName>
        <ecNumber evidence="7 12">2.4.2.7</ecNumber>
    </recommendedName>
</protein>
<dbReference type="NCBIfam" id="TIGR01090">
    <property type="entry name" value="apt"/>
    <property type="match status" value="1"/>
</dbReference>
<dbReference type="GO" id="GO:0003999">
    <property type="term" value="F:adenine phosphoribosyltransferase activity"/>
    <property type="evidence" value="ECO:0007669"/>
    <property type="project" value="UniProtKB-UniRule"/>
</dbReference>
<evidence type="ECO:0000256" key="8">
    <source>
        <dbReference type="ARBA" id="ARBA00022490"/>
    </source>
</evidence>
<keyword evidence="11 12" id="KW-0660">Purine salvage</keyword>
<evidence type="ECO:0000256" key="5">
    <source>
        <dbReference type="ARBA" id="ARBA00008391"/>
    </source>
</evidence>
<dbReference type="OrthoDB" id="9803963at2"/>
<evidence type="ECO:0000256" key="11">
    <source>
        <dbReference type="ARBA" id="ARBA00022726"/>
    </source>
</evidence>
<reference evidence="14 15" key="1">
    <citation type="submission" date="2016-12" db="EMBL/GenBank/DDBJ databases">
        <authorList>
            <person name="Song W.-J."/>
            <person name="Kurnit D.M."/>
        </authorList>
    </citation>
    <scope>NUCLEOTIDE SEQUENCE [LARGE SCALE GENOMIC DNA]</scope>
    <source>
        <strain evidence="14 15">175</strain>
    </source>
</reference>
<dbReference type="GO" id="GO:0002055">
    <property type="term" value="F:adenine binding"/>
    <property type="evidence" value="ECO:0007669"/>
    <property type="project" value="TreeGrafter"/>
</dbReference>
<evidence type="ECO:0000256" key="4">
    <source>
        <dbReference type="ARBA" id="ARBA00004659"/>
    </source>
</evidence>
<evidence type="ECO:0000259" key="13">
    <source>
        <dbReference type="Pfam" id="PF00156"/>
    </source>
</evidence>
<dbReference type="STRING" id="1760988.SAMN02949497_3339"/>
<dbReference type="EC" id="2.4.2.7" evidence="7 12"/>
<organism evidence="14 15">
    <name type="scientific">Methylomagnum ishizawai</name>
    <dbReference type="NCBI Taxonomy" id="1760988"/>
    <lineage>
        <taxon>Bacteria</taxon>
        <taxon>Pseudomonadati</taxon>
        <taxon>Pseudomonadota</taxon>
        <taxon>Gammaproteobacteria</taxon>
        <taxon>Methylococcales</taxon>
        <taxon>Methylococcaceae</taxon>
        <taxon>Methylomagnum</taxon>
    </lineage>
</organism>
<dbReference type="GO" id="GO:0006166">
    <property type="term" value="P:purine ribonucleoside salvage"/>
    <property type="evidence" value="ECO:0007669"/>
    <property type="project" value="UniProtKB-UniRule"/>
</dbReference>
<comment type="pathway">
    <text evidence="4 12">Purine metabolism; AMP biosynthesis via salvage pathway; AMP from adenine: step 1/1.</text>
</comment>
<dbReference type="InterPro" id="IPR050054">
    <property type="entry name" value="UPRTase/APRTase"/>
</dbReference>
<evidence type="ECO:0000256" key="10">
    <source>
        <dbReference type="ARBA" id="ARBA00022679"/>
    </source>
</evidence>
<dbReference type="NCBIfam" id="NF002634">
    <property type="entry name" value="PRK02304.1-3"/>
    <property type="match status" value="1"/>
</dbReference>
<dbReference type="HAMAP" id="MF_00004">
    <property type="entry name" value="Aden_phosphoribosyltr"/>
    <property type="match status" value="1"/>
</dbReference>
<dbReference type="InterPro" id="IPR005764">
    <property type="entry name" value="Ade_phspho_trans"/>
</dbReference>
<dbReference type="SUPFAM" id="SSF53271">
    <property type="entry name" value="PRTase-like"/>
    <property type="match status" value="1"/>
</dbReference>
<comment type="function">
    <text evidence="2 12">Catalyzes a salvage reaction resulting in the formation of AMP, that is energically less costly than de novo synthesis.</text>
</comment>
<dbReference type="InterPro" id="IPR029057">
    <property type="entry name" value="PRTase-like"/>
</dbReference>
<comment type="catalytic activity">
    <reaction evidence="1 12">
        <text>AMP + diphosphate = 5-phospho-alpha-D-ribose 1-diphosphate + adenine</text>
        <dbReference type="Rhea" id="RHEA:16609"/>
        <dbReference type="ChEBI" id="CHEBI:16708"/>
        <dbReference type="ChEBI" id="CHEBI:33019"/>
        <dbReference type="ChEBI" id="CHEBI:58017"/>
        <dbReference type="ChEBI" id="CHEBI:456215"/>
        <dbReference type="EC" id="2.4.2.7"/>
    </reaction>
</comment>
<evidence type="ECO:0000256" key="2">
    <source>
        <dbReference type="ARBA" id="ARBA00003968"/>
    </source>
</evidence>
<dbReference type="EMBL" id="FXAM01000001">
    <property type="protein sequence ID" value="SMF95961.1"/>
    <property type="molecule type" value="Genomic_DNA"/>
</dbReference>
<evidence type="ECO:0000256" key="6">
    <source>
        <dbReference type="ARBA" id="ARBA00011738"/>
    </source>
</evidence>
<dbReference type="Proteomes" id="UP000192923">
    <property type="component" value="Unassembled WGS sequence"/>
</dbReference>
<evidence type="ECO:0000313" key="14">
    <source>
        <dbReference type="EMBL" id="SMF95961.1"/>
    </source>
</evidence>
<evidence type="ECO:0000256" key="12">
    <source>
        <dbReference type="HAMAP-Rule" id="MF_00004"/>
    </source>
</evidence>
<evidence type="ECO:0000313" key="15">
    <source>
        <dbReference type="Proteomes" id="UP000192923"/>
    </source>
</evidence>
<evidence type="ECO:0000256" key="3">
    <source>
        <dbReference type="ARBA" id="ARBA00004496"/>
    </source>
</evidence>
<proteinExistence type="inferred from homology"/>
<evidence type="ECO:0000256" key="9">
    <source>
        <dbReference type="ARBA" id="ARBA00022676"/>
    </source>
</evidence>
<dbReference type="AlphaFoldDB" id="A0A1Y6D041"/>
<comment type="subcellular location">
    <subcellularLocation>
        <location evidence="3 12">Cytoplasm</location>
    </subcellularLocation>
</comment>
<dbReference type="GO" id="GO:0016208">
    <property type="term" value="F:AMP binding"/>
    <property type="evidence" value="ECO:0007669"/>
    <property type="project" value="TreeGrafter"/>
</dbReference>
<sequence>MNPVESLKAKVRDIPDFPKPGILFKDITPLVKDPASLRLAVHHLLHPFLGRDITAVAGMEARGFIFGALAAWELGVGFVPLRKPGKLPYNVQSVSYDLEYGSASLEAHIDAVGPGDKVLLIDDLLATGGTAQASCGLIESLGAEVVALGFVVELEALGGREKLAGYPVHSLLRF</sequence>
<dbReference type="NCBIfam" id="NF002636">
    <property type="entry name" value="PRK02304.1-5"/>
    <property type="match status" value="1"/>
</dbReference>
<accession>A0A1Y6D041</accession>
<name>A0A1Y6D041_9GAMM</name>
<dbReference type="Pfam" id="PF00156">
    <property type="entry name" value="Pribosyltran"/>
    <property type="match status" value="1"/>
</dbReference>
<feature type="domain" description="Phosphoribosyltransferase" evidence="13">
    <location>
        <begin position="46"/>
        <end position="152"/>
    </location>
</feature>
<dbReference type="GO" id="GO:0005737">
    <property type="term" value="C:cytoplasm"/>
    <property type="evidence" value="ECO:0007669"/>
    <property type="project" value="UniProtKB-SubCell"/>
</dbReference>
<dbReference type="UniPathway" id="UPA00588">
    <property type="reaction ID" value="UER00646"/>
</dbReference>
<dbReference type="CDD" id="cd06223">
    <property type="entry name" value="PRTases_typeI"/>
    <property type="match status" value="1"/>
</dbReference>